<reference evidence="1 2" key="1">
    <citation type="journal article" date="2019" name="Commun. Biol.">
        <title>The bagworm genome reveals a unique fibroin gene that provides high tensile strength.</title>
        <authorList>
            <person name="Kono N."/>
            <person name="Nakamura H."/>
            <person name="Ohtoshi R."/>
            <person name="Tomita M."/>
            <person name="Numata K."/>
            <person name="Arakawa K."/>
        </authorList>
    </citation>
    <scope>NUCLEOTIDE SEQUENCE [LARGE SCALE GENOMIC DNA]</scope>
</reference>
<organism evidence="1 2">
    <name type="scientific">Eumeta variegata</name>
    <name type="common">Bagworm moth</name>
    <name type="synonym">Eumeta japonica</name>
    <dbReference type="NCBI Taxonomy" id="151549"/>
    <lineage>
        <taxon>Eukaryota</taxon>
        <taxon>Metazoa</taxon>
        <taxon>Ecdysozoa</taxon>
        <taxon>Arthropoda</taxon>
        <taxon>Hexapoda</taxon>
        <taxon>Insecta</taxon>
        <taxon>Pterygota</taxon>
        <taxon>Neoptera</taxon>
        <taxon>Endopterygota</taxon>
        <taxon>Lepidoptera</taxon>
        <taxon>Glossata</taxon>
        <taxon>Ditrysia</taxon>
        <taxon>Tineoidea</taxon>
        <taxon>Psychidae</taxon>
        <taxon>Oiketicinae</taxon>
        <taxon>Eumeta</taxon>
    </lineage>
</organism>
<keyword evidence="2" id="KW-1185">Reference proteome</keyword>
<evidence type="ECO:0008006" key="3">
    <source>
        <dbReference type="Google" id="ProtNLM"/>
    </source>
</evidence>
<dbReference type="OrthoDB" id="7920740at2759"/>
<name>A0A4C1Y710_EUMVA</name>
<dbReference type="Proteomes" id="UP000299102">
    <property type="component" value="Unassembled WGS sequence"/>
</dbReference>
<evidence type="ECO:0000313" key="1">
    <source>
        <dbReference type="EMBL" id="GBP71696.1"/>
    </source>
</evidence>
<accession>A0A4C1Y710</accession>
<comment type="caution">
    <text evidence="1">The sequence shown here is derived from an EMBL/GenBank/DDBJ whole genome shotgun (WGS) entry which is preliminary data.</text>
</comment>
<evidence type="ECO:0000313" key="2">
    <source>
        <dbReference type="Proteomes" id="UP000299102"/>
    </source>
</evidence>
<sequence length="124" mass="13977">MPKLRGRENYDEWVFAAENFLILEGMMKCIKPKLDADGAAIIVSAADDAKTKAKLILTIDASLYVHIKAVKTTKELWEKLKSLLDDSGFTRRISHLRNLISIRLDNCSSMSSYVTQIIETSETL</sequence>
<gene>
    <name evidence="1" type="ORF">EVAR_8302_1</name>
</gene>
<proteinExistence type="predicted"/>
<dbReference type="Pfam" id="PF14223">
    <property type="entry name" value="Retrotran_gag_2"/>
    <property type="match status" value="1"/>
</dbReference>
<dbReference type="EMBL" id="BGZK01001117">
    <property type="protein sequence ID" value="GBP71696.1"/>
    <property type="molecule type" value="Genomic_DNA"/>
</dbReference>
<protein>
    <recommendedName>
        <fullName evidence="3">Retrovirus-related Pol polyprotein from transposon TNT 1-94</fullName>
    </recommendedName>
</protein>
<dbReference type="AlphaFoldDB" id="A0A4C1Y710"/>